<name>A0A9N9L785_9HELO</name>
<proteinExistence type="inferred from homology"/>
<dbReference type="InterPro" id="IPR036291">
    <property type="entry name" value="NAD(P)-bd_dom_sf"/>
</dbReference>
<comment type="similarity">
    <text evidence="1">Belongs to the short-chain dehydrogenases/reductases (SDR) family.</text>
</comment>
<dbReference type="Gene3D" id="3.40.50.720">
    <property type="entry name" value="NAD(P)-binding Rossmann-like Domain"/>
    <property type="match status" value="1"/>
</dbReference>
<dbReference type="AlphaFoldDB" id="A0A9N9L785"/>
<keyword evidence="2" id="KW-0560">Oxidoreductase</keyword>
<evidence type="ECO:0000256" key="1">
    <source>
        <dbReference type="ARBA" id="ARBA00006484"/>
    </source>
</evidence>
<dbReference type="SUPFAM" id="SSF51735">
    <property type="entry name" value="NAD(P)-binding Rossmann-fold domains"/>
    <property type="match status" value="1"/>
</dbReference>
<dbReference type="Proteomes" id="UP000696280">
    <property type="component" value="Unassembled WGS sequence"/>
</dbReference>
<evidence type="ECO:0000313" key="4">
    <source>
        <dbReference type="Proteomes" id="UP000696280"/>
    </source>
</evidence>
<accession>A0A9N9L785</accession>
<dbReference type="EMBL" id="CAJVRL010000111">
    <property type="protein sequence ID" value="CAG8961511.1"/>
    <property type="molecule type" value="Genomic_DNA"/>
</dbReference>
<evidence type="ECO:0000256" key="2">
    <source>
        <dbReference type="ARBA" id="ARBA00023002"/>
    </source>
</evidence>
<evidence type="ECO:0000313" key="3">
    <source>
        <dbReference type="EMBL" id="CAG8961511.1"/>
    </source>
</evidence>
<dbReference type="GO" id="GO:0016491">
    <property type="term" value="F:oxidoreductase activity"/>
    <property type="evidence" value="ECO:0007669"/>
    <property type="project" value="UniProtKB-KW"/>
</dbReference>
<dbReference type="PANTHER" id="PTHR42901:SF1">
    <property type="entry name" value="ALCOHOL DEHYDROGENASE"/>
    <property type="match status" value="1"/>
</dbReference>
<reference evidence="3" key="1">
    <citation type="submission" date="2021-07" db="EMBL/GenBank/DDBJ databases">
        <authorList>
            <person name="Durling M."/>
        </authorList>
    </citation>
    <scope>NUCLEOTIDE SEQUENCE</scope>
</reference>
<dbReference type="OrthoDB" id="191139at2759"/>
<comment type="caution">
    <text evidence="3">The sequence shown here is derived from an EMBL/GenBank/DDBJ whole genome shotgun (WGS) entry which is preliminary data.</text>
</comment>
<protein>
    <submittedName>
        <fullName evidence="3">Uncharacterized protein</fullName>
    </submittedName>
</protein>
<keyword evidence="4" id="KW-1185">Reference proteome</keyword>
<sequence>MTSHPDFGKHTNAEEVTSRFANQIAGKTILLTGTSPNSLSNTLAHSLASQNPRLLILCGRTPTNILAVASSLKTSYPQVTTHTLPFDLSHLPSVRAAASALLTYDKNLKIDILINNAV</sequence>
<dbReference type="PANTHER" id="PTHR42901">
    <property type="entry name" value="ALCOHOL DEHYDROGENASE"/>
    <property type="match status" value="1"/>
</dbReference>
<gene>
    <name evidence="3" type="ORF">HYFRA_00013862</name>
</gene>
<organism evidence="3 4">
    <name type="scientific">Hymenoscyphus fraxineus</name>
    <dbReference type="NCBI Taxonomy" id="746836"/>
    <lineage>
        <taxon>Eukaryota</taxon>
        <taxon>Fungi</taxon>
        <taxon>Dikarya</taxon>
        <taxon>Ascomycota</taxon>
        <taxon>Pezizomycotina</taxon>
        <taxon>Leotiomycetes</taxon>
        <taxon>Helotiales</taxon>
        <taxon>Helotiaceae</taxon>
        <taxon>Hymenoscyphus</taxon>
    </lineage>
</organism>